<feature type="transmembrane region" description="Helical" evidence="1">
    <location>
        <begin position="7"/>
        <end position="25"/>
    </location>
</feature>
<organism evidence="2 3">
    <name type="scientific">Anabaenopsis circularis NIES-21</name>
    <dbReference type="NCBI Taxonomy" id="1085406"/>
    <lineage>
        <taxon>Bacteria</taxon>
        <taxon>Bacillati</taxon>
        <taxon>Cyanobacteriota</taxon>
        <taxon>Cyanophyceae</taxon>
        <taxon>Nostocales</taxon>
        <taxon>Nodulariaceae</taxon>
        <taxon>Anabaenopsis</taxon>
    </lineage>
</organism>
<name>A0A1Z4GBY1_9CYAN</name>
<dbReference type="AlphaFoldDB" id="A0A1Z4GBY1"/>
<gene>
    <name evidence="2" type="ORF">NIES21_08290</name>
</gene>
<dbReference type="EMBL" id="AP018174">
    <property type="protein sequence ID" value="BAY15043.1"/>
    <property type="molecule type" value="Genomic_DNA"/>
</dbReference>
<feature type="transmembrane region" description="Helical" evidence="1">
    <location>
        <begin position="89"/>
        <end position="116"/>
    </location>
</feature>
<reference evidence="2 3" key="1">
    <citation type="submission" date="2017-06" db="EMBL/GenBank/DDBJ databases">
        <title>Genome sequencing of cyanobaciteial culture collection at National Institute for Environmental Studies (NIES).</title>
        <authorList>
            <person name="Hirose Y."/>
            <person name="Shimura Y."/>
            <person name="Fujisawa T."/>
            <person name="Nakamura Y."/>
            <person name="Kawachi M."/>
        </authorList>
    </citation>
    <scope>NUCLEOTIDE SEQUENCE [LARGE SCALE GENOMIC DNA]</scope>
    <source>
        <strain evidence="2 3">NIES-21</strain>
    </source>
</reference>
<keyword evidence="3" id="KW-1185">Reference proteome</keyword>
<keyword evidence="1" id="KW-1133">Transmembrane helix</keyword>
<dbReference type="InterPro" id="IPR021257">
    <property type="entry name" value="DUF2809"/>
</dbReference>
<keyword evidence="1" id="KW-0812">Transmembrane</keyword>
<evidence type="ECO:0000313" key="2">
    <source>
        <dbReference type="EMBL" id="BAY15043.1"/>
    </source>
</evidence>
<dbReference type="Proteomes" id="UP000218287">
    <property type="component" value="Chromosome"/>
</dbReference>
<sequence>MFTLNKKYFYFTVILFSIEVFIASFVNESFIRPFIGDVLVVILIYCFVKTFLKIHSYIVISAVFAFSCTIEIFQYFNFVKILGLQKYKILAIALGSTFDGKDIIAYTIGAITVLLLENQTNRKVKS</sequence>
<evidence type="ECO:0000256" key="1">
    <source>
        <dbReference type="SAM" id="Phobius"/>
    </source>
</evidence>
<protein>
    <recommendedName>
        <fullName evidence="4">DUF2809 domain-containing protein</fullName>
    </recommendedName>
</protein>
<keyword evidence="1" id="KW-0472">Membrane</keyword>
<evidence type="ECO:0008006" key="4">
    <source>
        <dbReference type="Google" id="ProtNLM"/>
    </source>
</evidence>
<proteinExistence type="predicted"/>
<accession>A0A1Z4GBY1</accession>
<dbReference type="Pfam" id="PF10990">
    <property type="entry name" value="DUF2809"/>
    <property type="match status" value="1"/>
</dbReference>
<feature type="transmembrane region" description="Helical" evidence="1">
    <location>
        <begin position="57"/>
        <end position="77"/>
    </location>
</feature>
<feature type="transmembrane region" description="Helical" evidence="1">
    <location>
        <begin position="31"/>
        <end position="48"/>
    </location>
</feature>
<dbReference type="OrthoDB" id="5360192at2"/>
<evidence type="ECO:0000313" key="3">
    <source>
        <dbReference type="Proteomes" id="UP000218287"/>
    </source>
</evidence>